<comment type="similarity">
    <text evidence="2">Belongs to the glycosyltransferase 28 family.</text>
</comment>
<organism evidence="9 10">
    <name type="scientific">Ciona savignyi</name>
    <name type="common">Pacific transparent sea squirt</name>
    <dbReference type="NCBI Taxonomy" id="51511"/>
    <lineage>
        <taxon>Eukaryota</taxon>
        <taxon>Metazoa</taxon>
        <taxon>Chordata</taxon>
        <taxon>Tunicata</taxon>
        <taxon>Ascidiacea</taxon>
        <taxon>Phlebobranchia</taxon>
        <taxon>Cionidae</taxon>
        <taxon>Ciona</taxon>
    </lineage>
</organism>
<keyword evidence="5" id="KW-0328">Glycosyltransferase</keyword>
<dbReference type="InterPro" id="IPR007235">
    <property type="entry name" value="Glyco_trans_28_C"/>
</dbReference>
<dbReference type="GO" id="GO:0004577">
    <property type="term" value="F:N-acetylglucosaminyldiphosphodolichol N-acetylglucosaminyltransferase activity"/>
    <property type="evidence" value="ECO:0007669"/>
    <property type="project" value="UniProtKB-EC"/>
</dbReference>
<dbReference type="AlphaFoldDB" id="H2ZD32"/>
<evidence type="ECO:0000313" key="10">
    <source>
        <dbReference type="Proteomes" id="UP000007875"/>
    </source>
</evidence>
<dbReference type="SUPFAM" id="SSF53756">
    <property type="entry name" value="UDP-Glycosyltransferase/glycogen phosphorylase"/>
    <property type="match status" value="1"/>
</dbReference>
<evidence type="ECO:0000256" key="7">
    <source>
        <dbReference type="ARBA" id="ARBA00022824"/>
    </source>
</evidence>
<dbReference type="PANTHER" id="PTHR12867">
    <property type="entry name" value="GLYCOSYL TRANSFERASE-RELATED"/>
    <property type="match status" value="1"/>
</dbReference>
<evidence type="ECO:0000256" key="1">
    <source>
        <dbReference type="ARBA" id="ARBA00004240"/>
    </source>
</evidence>
<dbReference type="InParanoid" id="H2ZD32"/>
<dbReference type="Ensembl" id="ENSCSAVT00000015676.1">
    <property type="protein sequence ID" value="ENSCSAVP00000015498.1"/>
    <property type="gene ID" value="ENSCSAVG00000009091.1"/>
</dbReference>
<sequence>VMSVFVTVGTTSFDELVETITSRPLQKALQRRGYNKVTIQYGRGNYEVKDVSSADYSVQGFRYKDSIAGDIANADLVISHAGAGSCLEVLGAGKALLVVVNEKLMDNHQIELAKQLYNDGHLVFCTCSTLLETLDSMNLTSLVKLPEPKTEEFAQHIISHFAL</sequence>
<comment type="subcellular location">
    <subcellularLocation>
        <location evidence="1">Endoplasmic reticulum</location>
    </subcellularLocation>
</comment>
<dbReference type="Pfam" id="PF04101">
    <property type="entry name" value="Glyco_tran_28_C"/>
    <property type="match status" value="1"/>
</dbReference>
<dbReference type="HOGENOM" id="CLU_085408_2_2_1"/>
<dbReference type="OMA" id="QYKFRPN"/>
<keyword evidence="10" id="KW-1185">Reference proteome</keyword>
<dbReference type="GeneTree" id="ENSGT00510000047493"/>
<feature type="domain" description="Glycosyl transferase family 28 C-terminal" evidence="8">
    <location>
        <begin position="4"/>
        <end position="156"/>
    </location>
</feature>
<evidence type="ECO:0000256" key="3">
    <source>
        <dbReference type="ARBA" id="ARBA00012614"/>
    </source>
</evidence>
<evidence type="ECO:0000259" key="8">
    <source>
        <dbReference type="Pfam" id="PF04101"/>
    </source>
</evidence>
<reference evidence="9" key="2">
    <citation type="submission" date="2025-08" db="UniProtKB">
        <authorList>
            <consortium name="Ensembl"/>
        </authorList>
    </citation>
    <scope>IDENTIFICATION</scope>
</reference>
<dbReference type="PANTHER" id="PTHR12867:SF6">
    <property type="entry name" value="N-ACETYLGLUCOSAMINYLDIPHOSPHODOLICHOL N-ACETYLGLUCOSAMINYLTRANSFERASE"/>
    <property type="match status" value="1"/>
</dbReference>
<dbReference type="InterPro" id="IPR039042">
    <property type="entry name" value="Alg13-like"/>
</dbReference>
<dbReference type="eggNOG" id="KOG3349">
    <property type="taxonomic scope" value="Eukaryota"/>
</dbReference>
<evidence type="ECO:0000313" key="9">
    <source>
        <dbReference type="Ensembl" id="ENSCSAVP00000015498.1"/>
    </source>
</evidence>
<evidence type="ECO:0000256" key="4">
    <source>
        <dbReference type="ARBA" id="ARBA00017468"/>
    </source>
</evidence>
<evidence type="ECO:0000256" key="5">
    <source>
        <dbReference type="ARBA" id="ARBA00022676"/>
    </source>
</evidence>
<proteinExistence type="inferred from homology"/>
<evidence type="ECO:0000256" key="2">
    <source>
        <dbReference type="ARBA" id="ARBA00006962"/>
    </source>
</evidence>
<protein>
    <recommendedName>
        <fullName evidence="4">UDP-N-acetylglucosamine transferase subunit ALG13</fullName>
        <ecNumber evidence="3">2.4.1.141</ecNumber>
    </recommendedName>
</protein>
<keyword evidence="6" id="KW-0808">Transferase</keyword>
<dbReference type="EC" id="2.4.1.141" evidence="3"/>
<reference evidence="10" key="1">
    <citation type="submission" date="2003-08" db="EMBL/GenBank/DDBJ databases">
        <authorList>
            <person name="Birren B."/>
            <person name="Nusbaum C."/>
            <person name="Abebe A."/>
            <person name="Abouelleil A."/>
            <person name="Adekoya E."/>
            <person name="Ait-zahra M."/>
            <person name="Allen N."/>
            <person name="Allen T."/>
            <person name="An P."/>
            <person name="Anderson M."/>
            <person name="Anderson S."/>
            <person name="Arachchi H."/>
            <person name="Armbruster J."/>
            <person name="Bachantsang P."/>
            <person name="Baldwin J."/>
            <person name="Barry A."/>
            <person name="Bayul T."/>
            <person name="Blitshsteyn B."/>
            <person name="Bloom T."/>
            <person name="Blye J."/>
            <person name="Boguslavskiy L."/>
            <person name="Borowsky M."/>
            <person name="Boukhgalter B."/>
            <person name="Brunache A."/>
            <person name="Butler J."/>
            <person name="Calixte N."/>
            <person name="Calvo S."/>
            <person name="Camarata J."/>
            <person name="Campo K."/>
            <person name="Chang J."/>
            <person name="Cheshatsang Y."/>
            <person name="Citroen M."/>
            <person name="Collymore A."/>
            <person name="Considine T."/>
            <person name="Cook A."/>
            <person name="Cooke P."/>
            <person name="Corum B."/>
            <person name="Cuomo C."/>
            <person name="David R."/>
            <person name="Dawoe T."/>
            <person name="Degray S."/>
            <person name="Dodge S."/>
            <person name="Dooley K."/>
            <person name="Dorje P."/>
            <person name="Dorjee K."/>
            <person name="Dorris L."/>
            <person name="Duffey N."/>
            <person name="Dupes A."/>
            <person name="Elkins T."/>
            <person name="Engels R."/>
            <person name="Erickson J."/>
            <person name="Farina A."/>
            <person name="Faro S."/>
            <person name="Ferreira P."/>
            <person name="Fischer H."/>
            <person name="Fitzgerald M."/>
            <person name="Foley K."/>
            <person name="Gage D."/>
            <person name="Galagan J."/>
            <person name="Gearin G."/>
            <person name="Gnerre S."/>
            <person name="Gnirke A."/>
            <person name="Goyette A."/>
            <person name="Graham J."/>
            <person name="Grandbois E."/>
            <person name="Gyaltsen K."/>
            <person name="Hafez N."/>
            <person name="Hagopian D."/>
            <person name="Hagos B."/>
            <person name="Hall J."/>
            <person name="Hatcher B."/>
            <person name="Heller A."/>
            <person name="Higgins H."/>
            <person name="Honan T."/>
            <person name="Horn A."/>
            <person name="Houde N."/>
            <person name="Hughes L."/>
            <person name="Hulme W."/>
            <person name="Husby E."/>
            <person name="Iliev I."/>
            <person name="Jaffe D."/>
            <person name="Jones C."/>
            <person name="Kamal M."/>
            <person name="Kamat A."/>
            <person name="Kamvysselis M."/>
            <person name="Karlsson E."/>
            <person name="Kells C."/>
            <person name="Kieu A."/>
            <person name="Kisner P."/>
            <person name="Kodira C."/>
            <person name="Kulbokas E."/>
            <person name="Labutti K."/>
            <person name="Lama D."/>
            <person name="Landers T."/>
            <person name="Leger J."/>
            <person name="Levine S."/>
            <person name="Lewis D."/>
            <person name="Lewis T."/>
            <person name="Lindblad-toh K."/>
            <person name="Liu X."/>
            <person name="Lokyitsang T."/>
            <person name="Lokyitsang Y."/>
            <person name="Lucien O."/>
            <person name="Lui A."/>
            <person name="Ma L.J."/>
            <person name="Mabbitt R."/>
            <person name="Macdonald J."/>
            <person name="Maclean C."/>
            <person name="Major J."/>
            <person name="Manning J."/>
            <person name="Marabella R."/>
            <person name="Maru K."/>
            <person name="Matthews C."/>
            <person name="Mauceli E."/>
            <person name="Mccarthy M."/>
            <person name="Mcdonough S."/>
            <person name="Mcghee T."/>
            <person name="Meldrim J."/>
            <person name="Meneus L."/>
            <person name="Mesirov J."/>
            <person name="Mihalev A."/>
            <person name="Mihova T."/>
            <person name="Mikkelsen T."/>
            <person name="Mlenga V."/>
            <person name="Moru K."/>
            <person name="Mozes J."/>
            <person name="Mulrain L."/>
            <person name="Munson G."/>
            <person name="Naylor J."/>
            <person name="Newes C."/>
            <person name="Nguyen C."/>
            <person name="Nguyen N."/>
            <person name="Nguyen T."/>
            <person name="Nicol R."/>
            <person name="Nielsen C."/>
            <person name="Nizzari M."/>
            <person name="Norbu C."/>
            <person name="Norbu N."/>
            <person name="O'donnell P."/>
            <person name="Okoawo O."/>
            <person name="O'leary S."/>
            <person name="Omotosho B."/>
            <person name="O'neill K."/>
            <person name="Osman S."/>
            <person name="Parker S."/>
            <person name="Perrin D."/>
            <person name="Phunkhang P."/>
            <person name="Piqani B."/>
            <person name="Purcell S."/>
            <person name="Rachupka T."/>
            <person name="Ramasamy U."/>
            <person name="Rameau R."/>
            <person name="Ray V."/>
            <person name="Raymond C."/>
            <person name="Retta R."/>
            <person name="Richardson S."/>
            <person name="Rise C."/>
            <person name="Rodriguez J."/>
            <person name="Rogers J."/>
            <person name="Rogov P."/>
            <person name="Rutman M."/>
            <person name="Schupbach R."/>
            <person name="Seaman C."/>
            <person name="Settipalli S."/>
            <person name="Sharpe T."/>
            <person name="Sheridan J."/>
            <person name="Sherpa N."/>
            <person name="Shi J."/>
            <person name="Smirnov S."/>
            <person name="Smith C."/>
            <person name="Sougnez C."/>
            <person name="Spencer B."/>
            <person name="Stalker J."/>
            <person name="Stange-thomann N."/>
            <person name="Stavropoulos S."/>
            <person name="Stetson K."/>
            <person name="Stone C."/>
            <person name="Stone S."/>
            <person name="Stubbs M."/>
            <person name="Talamas J."/>
            <person name="Tchuinga P."/>
            <person name="Tenzing P."/>
            <person name="Tesfaye S."/>
            <person name="Theodore J."/>
            <person name="Thoulutsang Y."/>
            <person name="Topham K."/>
            <person name="Towey S."/>
            <person name="Tsamla T."/>
            <person name="Tsomo N."/>
            <person name="Vallee D."/>
            <person name="Vassiliev H."/>
            <person name="Venkataraman V."/>
            <person name="Vinson J."/>
            <person name="Vo A."/>
            <person name="Wade C."/>
            <person name="Wang S."/>
            <person name="Wangchuk T."/>
            <person name="Wangdi T."/>
            <person name="Whittaker C."/>
            <person name="Wilkinson J."/>
            <person name="Wu Y."/>
            <person name="Wyman D."/>
            <person name="Yadav S."/>
            <person name="Yang S."/>
            <person name="Yang X."/>
            <person name="Yeager S."/>
            <person name="Yee E."/>
            <person name="Young G."/>
            <person name="Zainoun J."/>
            <person name="Zembeck L."/>
            <person name="Zimmer A."/>
            <person name="Zody M."/>
            <person name="Lander E."/>
        </authorList>
    </citation>
    <scope>NUCLEOTIDE SEQUENCE [LARGE SCALE GENOMIC DNA]</scope>
</reference>
<name>H2ZD32_CIOSA</name>
<dbReference type="GO" id="GO:0006488">
    <property type="term" value="P:dolichol-linked oligosaccharide biosynthetic process"/>
    <property type="evidence" value="ECO:0007669"/>
    <property type="project" value="InterPro"/>
</dbReference>
<evidence type="ECO:0000256" key="6">
    <source>
        <dbReference type="ARBA" id="ARBA00022679"/>
    </source>
</evidence>
<dbReference type="FunCoup" id="H2ZD32">
    <property type="interactions" value="54"/>
</dbReference>
<dbReference type="STRING" id="51511.ENSCSAVP00000015498"/>
<accession>H2ZD32</accession>
<dbReference type="Proteomes" id="UP000007875">
    <property type="component" value="Unassembled WGS sequence"/>
</dbReference>
<dbReference type="GO" id="GO:0005783">
    <property type="term" value="C:endoplasmic reticulum"/>
    <property type="evidence" value="ECO:0007669"/>
    <property type="project" value="UniProtKB-SubCell"/>
</dbReference>
<reference evidence="9" key="3">
    <citation type="submission" date="2025-09" db="UniProtKB">
        <authorList>
            <consortium name="Ensembl"/>
        </authorList>
    </citation>
    <scope>IDENTIFICATION</scope>
</reference>
<dbReference type="Gene3D" id="3.40.50.2000">
    <property type="entry name" value="Glycogen Phosphorylase B"/>
    <property type="match status" value="1"/>
</dbReference>
<keyword evidence="7" id="KW-0256">Endoplasmic reticulum</keyword>